<evidence type="ECO:0000259" key="1">
    <source>
        <dbReference type="Pfam" id="PF01323"/>
    </source>
</evidence>
<evidence type="ECO:0000313" key="2">
    <source>
        <dbReference type="EMBL" id="CAD9185440.1"/>
    </source>
</evidence>
<proteinExistence type="predicted"/>
<accession>A0A7S1S665</accession>
<name>A0A7S1S665_ALECA</name>
<dbReference type="Pfam" id="PF01323">
    <property type="entry name" value="DSBA"/>
    <property type="match status" value="1"/>
</dbReference>
<reference evidence="2" key="1">
    <citation type="submission" date="2021-01" db="EMBL/GenBank/DDBJ databases">
        <authorList>
            <person name="Corre E."/>
            <person name="Pelletier E."/>
            <person name="Niang G."/>
            <person name="Scheremetjew M."/>
            <person name="Finn R."/>
            <person name="Kale V."/>
            <person name="Holt S."/>
            <person name="Cochrane G."/>
            <person name="Meng A."/>
            <person name="Brown T."/>
            <person name="Cohen L."/>
        </authorList>
    </citation>
    <scope>NUCLEOTIDE SEQUENCE</scope>
    <source>
        <strain evidence="2">OF101</strain>
    </source>
</reference>
<dbReference type="InterPro" id="IPR036249">
    <property type="entry name" value="Thioredoxin-like_sf"/>
</dbReference>
<dbReference type="SUPFAM" id="SSF52833">
    <property type="entry name" value="Thioredoxin-like"/>
    <property type="match status" value="1"/>
</dbReference>
<feature type="domain" description="DSBA-like thioredoxin" evidence="1">
    <location>
        <begin position="11"/>
        <end position="189"/>
    </location>
</feature>
<dbReference type="Gene3D" id="3.40.30.10">
    <property type="entry name" value="Glutaredoxin"/>
    <property type="match status" value="1"/>
</dbReference>
<dbReference type="GO" id="GO:0016491">
    <property type="term" value="F:oxidoreductase activity"/>
    <property type="evidence" value="ECO:0007669"/>
    <property type="project" value="InterPro"/>
</dbReference>
<organism evidence="2">
    <name type="scientific">Alexandrium catenella</name>
    <name type="common">Red tide dinoflagellate</name>
    <name type="synonym">Gonyaulax catenella</name>
    <dbReference type="NCBI Taxonomy" id="2925"/>
    <lineage>
        <taxon>Eukaryota</taxon>
        <taxon>Sar</taxon>
        <taxon>Alveolata</taxon>
        <taxon>Dinophyceae</taxon>
        <taxon>Gonyaulacales</taxon>
        <taxon>Pyrocystaceae</taxon>
        <taxon>Alexandrium</taxon>
    </lineage>
</organism>
<sequence length="209" mass="22961">MARAGEELGLDFQVAWHPYFLDPSLPAERLSKRDNYRRRGLGEGKLAKLERKMTELFRAEGLRYTLEGETGSTMDSHRLAAWVFTKYGAEEQDRFVDALFRRHFSEGQSPSDPSSLLGAAEEAGLDVPAARRLLESGAGREGAARAAADVAEMVTGVPHYFLTVEGTQSEEKPRGLMAQVPGAQDADTFFLVFRGLAQKARDLVGAAKL</sequence>
<dbReference type="InterPro" id="IPR001853">
    <property type="entry name" value="DSBA-like_thioredoxin_dom"/>
</dbReference>
<dbReference type="EMBL" id="HBGE01104351">
    <property type="protein sequence ID" value="CAD9185440.1"/>
    <property type="molecule type" value="Transcribed_RNA"/>
</dbReference>
<dbReference type="PANTHER" id="PTHR13887">
    <property type="entry name" value="GLUTATHIONE S-TRANSFERASE KAPPA"/>
    <property type="match status" value="1"/>
</dbReference>
<dbReference type="PANTHER" id="PTHR13887:SF41">
    <property type="entry name" value="THIOREDOXIN SUPERFAMILY PROTEIN"/>
    <property type="match status" value="1"/>
</dbReference>
<protein>
    <recommendedName>
        <fullName evidence="1">DSBA-like thioredoxin domain-containing protein</fullName>
    </recommendedName>
</protein>
<dbReference type="AlphaFoldDB" id="A0A7S1S665"/>
<gene>
    <name evidence="2" type="ORF">ACAT0790_LOCUS62214</name>
</gene>